<dbReference type="InterPro" id="IPR036249">
    <property type="entry name" value="Thioredoxin-like_sf"/>
</dbReference>
<comment type="caution">
    <text evidence="1">The sequence shown here is derived from an EMBL/GenBank/DDBJ whole genome shotgun (WGS) entry which is preliminary data.</text>
</comment>
<organism evidence="1 2">
    <name type="scientific">Roseiconus lacunae</name>
    <dbReference type="NCBI Taxonomy" id="2605694"/>
    <lineage>
        <taxon>Bacteria</taxon>
        <taxon>Pseudomonadati</taxon>
        <taxon>Planctomycetota</taxon>
        <taxon>Planctomycetia</taxon>
        <taxon>Pirellulales</taxon>
        <taxon>Pirellulaceae</taxon>
        <taxon>Roseiconus</taxon>
    </lineage>
</organism>
<reference evidence="1 2" key="1">
    <citation type="submission" date="2023-06" db="EMBL/GenBank/DDBJ databases">
        <title>Roseiconus lacunae JC819 isolated from Gulf of Mannar region, Tamil Nadu.</title>
        <authorList>
            <person name="Pk S."/>
            <person name="Ch S."/>
            <person name="Ch V.R."/>
        </authorList>
    </citation>
    <scope>NUCLEOTIDE SEQUENCE [LARGE SCALE GENOMIC DNA]</scope>
    <source>
        <strain evidence="1 2">JC819</strain>
    </source>
</reference>
<sequence>MKDAKKVASEVASAAKKARKLGFGQSSHVLVVCMDRKTGKCCRGDAMADAWKHLKTRCRELRKSGREPVIRVKAECLDICKAGPIIGVLPDDIWYGHCTPAVIDRIIDEHLSAGNVVEEYVIASKPSAAER</sequence>
<accession>A0ABT7PDA8</accession>
<dbReference type="Gene3D" id="3.40.30.10">
    <property type="entry name" value="Glutaredoxin"/>
    <property type="match status" value="1"/>
</dbReference>
<dbReference type="SUPFAM" id="SSF52833">
    <property type="entry name" value="Thioredoxin-like"/>
    <property type="match status" value="1"/>
</dbReference>
<keyword evidence="2" id="KW-1185">Reference proteome</keyword>
<dbReference type="Proteomes" id="UP001239462">
    <property type="component" value="Unassembled WGS sequence"/>
</dbReference>
<dbReference type="RefSeq" id="WP_149498509.1">
    <property type="nucleotide sequence ID" value="NZ_JASZZN010000002.1"/>
</dbReference>
<dbReference type="CDD" id="cd02980">
    <property type="entry name" value="TRX_Fd_family"/>
    <property type="match status" value="1"/>
</dbReference>
<proteinExistence type="predicted"/>
<gene>
    <name evidence="1" type="ORF">QTN89_03480</name>
</gene>
<evidence type="ECO:0000313" key="2">
    <source>
        <dbReference type="Proteomes" id="UP001239462"/>
    </source>
</evidence>
<evidence type="ECO:0000313" key="1">
    <source>
        <dbReference type="EMBL" id="MDM4014480.1"/>
    </source>
</evidence>
<dbReference type="EMBL" id="JASZZN010000002">
    <property type="protein sequence ID" value="MDM4014480.1"/>
    <property type="molecule type" value="Genomic_DNA"/>
</dbReference>
<protein>
    <submittedName>
        <fullName evidence="1">Ferredoxin</fullName>
    </submittedName>
</protein>
<name>A0ABT7PDA8_9BACT</name>